<dbReference type="EMBL" id="JAHYIQ010000003">
    <property type="protein sequence ID" value="KAK1133529.1"/>
    <property type="molecule type" value="Genomic_DNA"/>
</dbReference>
<organism evidence="2 3">
    <name type="scientific">Melipona bicolor</name>
    <dbReference type="NCBI Taxonomy" id="60889"/>
    <lineage>
        <taxon>Eukaryota</taxon>
        <taxon>Metazoa</taxon>
        <taxon>Ecdysozoa</taxon>
        <taxon>Arthropoda</taxon>
        <taxon>Hexapoda</taxon>
        <taxon>Insecta</taxon>
        <taxon>Pterygota</taxon>
        <taxon>Neoptera</taxon>
        <taxon>Endopterygota</taxon>
        <taxon>Hymenoptera</taxon>
        <taxon>Apocrita</taxon>
        <taxon>Aculeata</taxon>
        <taxon>Apoidea</taxon>
        <taxon>Anthophila</taxon>
        <taxon>Apidae</taxon>
        <taxon>Melipona</taxon>
    </lineage>
</organism>
<evidence type="ECO:0000313" key="3">
    <source>
        <dbReference type="Proteomes" id="UP001177670"/>
    </source>
</evidence>
<dbReference type="Proteomes" id="UP001177670">
    <property type="component" value="Unassembled WGS sequence"/>
</dbReference>
<evidence type="ECO:0000256" key="1">
    <source>
        <dbReference type="SAM" id="MobiDB-lite"/>
    </source>
</evidence>
<protein>
    <submittedName>
        <fullName evidence="2">Uncharacterized protein</fullName>
    </submittedName>
</protein>
<gene>
    <name evidence="2" type="ORF">K0M31_011331</name>
</gene>
<comment type="caution">
    <text evidence="2">The sequence shown here is derived from an EMBL/GenBank/DDBJ whole genome shotgun (WGS) entry which is preliminary data.</text>
</comment>
<dbReference type="AlphaFoldDB" id="A0AA40G9C2"/>
<feature type="region of interest" description="Disordered" evidence="1">
    <location>
        <begin position="49"/>
        <end position="72"/>
    </location>
</feature>
<proteinExistence type="predicted"/>
<evidence type="ECO:0000313" key="2">
    <source>
        <dbReference type="EMBL" id="KAK1133529.1"/>
    </source>
</evidence>
<reference evidence="2" key="1">
    <citation type="submission" date="2021-10" db="EMBL/GenBank/DDBJ databases">
        <title>Melipona bicolor Genome sequencing and assembly.</title>
        <authorList>
            <person name="Araujo N.S."/>
            <person name="Arias M.C."/>
        </authorList>
    </citation>
    <scope>NUCLEOTIDE SEQUENCE</scope>
    <source>
        <strain evidence="2">USP_2M_L1-L4_2017</strain>
        <tissue evidence="2">Whole body</tissue>
    </source>
</reference>
<accession>A0AA40G9C2</accession>
<name>A0AA40G9C2_9HYME</name>
<keyword evidence="3" id="KW-1185">Reference proteome</keyword>
<sequence length="99" mass="11246">MLTWQCLLNLKKKKTLFMGTPNTKSSWKKQSSAIGQMKASLTQRLQATYRKPGTKGQPEENAKNSAAVTGKKNRAELPNETARFCFARQPRYRSSLEPR</sequence>